<dbReference type="PANTHER" id="PTHR38097:SF2">
    <property type="entry name" value="DNA-BINDING PROTEIN STPA"/>
    <property type="match status" value="1"/>
</dbReference>
<accession>A0A2U1CKI2</accession>
<feature type="region of interest" description="Disordered" evidence="5">
    <location>
        <begin position="57"/>
        <end position="120"/>
    </location>
</feature>
<evidence type="ECO:0000313" key="8">
    <source>
        <dbReference type="Proteomes" id="UP000246145"/>
    </source>
</evidence>
<evidence type="ECO:0000313" key="7">
    <source>
        <dbReference type="EMBL" id="PVY61501.1"/>
    </source>
</evidence>
<dbReference type="AlphaFoldDB" id="A0A2U1CKI2"/>
<dbReference type="STRING" id="1231391.GCA_000308195_03020"/>
<feature type="compositionally biased region" description="Low complexity" evidence="5">
    <location>
        <begin position="64"/>
        <end position="82"/>
    </location>
</feature>
<organism evidence="7 8">
    <name type="scientific">Pusillimonas noertemannii</name>
    <dbReference type="NCBI Taxonomy" id="305977"/>
    <lineage>
        <taxon>Bacteria</taxon>
        <taxon>Pseudomonadati</taxon>
        <taxon>Pseudomonadota</taxon>
        <taxon>Betaproteobacteria</taxon>
        <taxon>Burkholderiales</taxon>
        <taxon>Alcaligenaceae</taxon>
        <taxon>Pusillimonas</taxon>
    </lineage>
</organism>
<dbReference type="OrthoDB" id="5297879at2"/>
<dbReference type="Pfam" id="PF00816">
    <property type="entry name" value="Histone_HNS"/>
    <property type="match status" value="1"/>
</dbReference>
<comment type="subcellular location">
    <subcellularLocation>
        <location evidence="1">Cytoplasm</location>
        <location evidence="1">Nucleoid</location>
    </subcellularLocation>
</comment>
<comment type="caution">
    <text evidence="7">The sequence shown here is derived from an EMBL/GenBank/DDBJ whole genome shotgun (WGS) entry which is preliminary data.</text>
</comment>
<dbReference type="SMART" id="SM00528">
    <property type="entry name" value="HNS"/>
    <property type="match status" value="1"/>
</dbReference>
<proteinExistence type="inferred from homology"/>
<evidence type="ECO:0000256" key="3">
    <source>
        <dbReference type="ARBA" id="ARBA00022490"/>
    </source>
</evidence>
<dbReference type="Proteomes" id="UP000246145">
    <property type="component" value="Unassembled WGS sequence"/>
</dbReference>
<sequence>MTRDTYAALQLKIQKEITRLQKQAQALQSKQRSPVITSIVRSMREYDITPEEIASAYNKKKPARPATRPARAATAAKRTVPPKYKHPETGATWTGRGKAPRWISEAETAGKSRDQFLIKR</sequence>
<dbReference type="GO" id="GO:0009295">
    <property type="term" value="C:nucleoid"/>
    <property type="evidence" value="ECO:0007669"/>
    <property type="project" value="UniProtKB-SubCell"/>
</dbReference>
<dbReference type="PANTHER" id="PTHR38097">
    <property type="match status" value="1"/>
</dbReference>
<keyword evidence="3" id="KW-0963">Cytoplasm</keyword>
<evidence type="ECO:0000256" key="5">
    <source>
        <dbReference type="SAM" id="MobiDB-lite"/>
    </source>
</evidence>
<evidence type="ECO:0000259" key="6">
    <source>
        <dbReference type="SMART" id="SM00528"/>
    </source>
</evidence>
<comment type="similarity">
    <text evidence="2">Belongs to the histone-like protein H-NS family.</text>
</comment>
<evidence type="ECO:0000256" key="2">
    <source>
        <dbReference type="ARBA" id="ARBA00010610"/>
    </source>
</evidence>
<dbReference type="SUPFAM" id="SSF81273">
    <property type="entry name" value="H-NS histone-like proteins"/>
    <property type="match status" value="1"/>
</dbReference>
<protein>
    <submittedName>
        <fullName evidence="7">Nucleoid protein H-NS</fullName>
    </submittedName>
</protein>
<gene>
    <name evidence="7" type="ORF">C7440_3055</name>
</gene>
<name>A0A2U1CKI2_9BURK</name>
<dbReference type="Gene3D" id="4.10.430.10">
    <property type="entry name" value="Histone-like protein H-NS, C-terminal domain"/>
    <property type="match status" value="1"/>
</dbReference>
<keyword evidence="4" id="KW-0238">DNA-binding</keyword>
<dbReference type="InterPro" id="IPR027444">
    <property type="entry name" value="H-NS_C_dom"/>
</dbReference>
<evidence type="ECO:0000256" key="4">
    <source>
        <dbReference type="ARBA" id="ARBA00023125"/>
    </source>
</evidence>
<evidence type="ECO:0000256" key="1">
    <source>
        <dbReference type="ARBA" id="ARBA00004453"/>
    </source>
</evidence>
<reference evidence="7 8" key="1">
    <citation type="submission" date="2018-04" db="EMBL/GenBank/DDBJ databases">
        <title>Genomic Encyclopedia of Type Strains, Phase IV (KMG-IV): sequencing the most valuable type-strain genomes for metagenomic binning, comparative biology and taxonomic classification.</title>
        <authorList>
            <person name="Goeker M."/>
        </authorList>
    </citation>
    <scope>NUCLEOTIDE SEQUENCE [LARGE SCALE GENOMIC DNA]</scope>
    <source>
        <strain evidence="7 8">DSM 10065</strain>
    </source>
</reference>
<dbReference type="InterPro" id="IPR037150">
    <property type="entry name" value="H-NS_C_dom_sf"/>
</dbReference>
<feature type="compositionally biased region" description="Basic and acidic residues" evidence="5">
    <location>
        <begin position="108"/>
        <end position="120"/>
    </location>
</feature>
<keyword evidence="8" id="KW-1185">Reference proteome</keyword>
<feature type="domain" description="DNA-binding protein H-NS-like C-terminal" evidence="6">
    <location>
        <begin position="74"/>
        <end position="118"/>
    </location>
</feature>
<dbReference type="EMBL" id="QEKO01000004">
    <property type="protein sequence ID" value="PVY61501.1"/>
    <property type="molecule type" value="Genomic_DNA"/>
</dbReference>
<dbReference type="RefSeq" id="WP_116519108.1">
    <property type="nucleotide sequence ID" value="NZ_JACCEX010000004.1"/>
</dbReference>
<dbReference type="GO" id="GO:0003677">
    <property type="term" value="F:DNA binding"/>
    <property type="evidence" value="ECO:0007669"/>
    <property type="project" value="UniProtKB-KW"/>
</dbReference>